<feature type="region of interest" description="Disordered" evidence="1">
    <location>
        <begin position="594"/>
        <end position="652"/>
    </location>
</feature>
<keyword evidence="3" id="KW-1185">Reference proteome</keyword>
<dbReference type="Proteomes" id="UP001195914">
    <property type="component" value="Unassembled WGS sequence"/>
</dbReference>
<dbReference type="EMBL" id="JAHBMH010000024">
    <property type="protein sequence ID" value="KAK1938382.1"/>
    <property type="molecule type" value="Genomic_DNA"/>
</dbReference>
<gene>
    <name evidence="2" type="ORF">X943_000734</name>
</gene>
<comment type="caution">
    <text evidence="2">The sequence shown here is derived from an EMBL/GenBank/DDBJ whole genome shotgun (WGS) entry which is preliminary data.</text>
</comment>
<feature type="compositionally biased region" description="Basic residues" evidence="1">
    <location>
        <begin position="546"/>
        <end position="556"/>
    </location>
</feature>
<organism evidence="2 3">
    <name type="scientific">Babesia divergens</name>
    <dbReference type="NCBI Taxonomy" id="32595"/>
    <lineage>
        <taxon>Eukaryota</taxon>
        <taxon>Sar</taxon>
        <taxon>Alveolata</taxon>
        <taxon>Apicomplexa</taxon>
        <taxon>Aconoidasida</taxon>
        <taxon>Piroplasmida</taxon>
        <taxon>Babesiidae</taxon>
        <taxon>Babesia</taxon>
    </lineage>
</organism>
<sequence>MGLDELSDAQQKLLHPLLKLKHRTSHEAVGTLVELLGDITRLYQGFAQGMKGLELKVDRCSFMTGMCDQNSSESLRAIRGDIQQADVAVIAITKEQRGMAAVWTALRSFVARVHHETNEFVAVLNSTVADPLNTFYDGCKDSLTDSVEDLQMDDVMNFIPNLKILKQSPGFNHCGARKYVENVLKSYKDLHHCLENEKELIAEGSGTSNSKSQAKAMNKTVKAKMSLGKHIQQLFEVAPEMKVLVSRVIPKETFEQLATLKLVKAASPVCDSSLDAVAFHSRFCKLEKRRLSIFSSCLQIWVDALVKYNSNSYNNLREVYQAIVDFSPESDYGQFEALVLGAQVSHIAKHSRVPGEVWLTSEFTQLEDFKRMKDSNVCLIMHQPVELDRFDDDSETVIDSESVELNDDTTSLLQKDADEQHVDPDHPLITTSFGDDSCSESVAESASIETPSAGFESSSNAKHVHFNVEDIRETEVVDEEQVAEANNNSEGFMVDSYQCDEAEANLEGTLINEPVQSIVPQALPMNDRKSHKRGEKLWTRSATLLRGRRGGSHKRASSTETLRAQTFKSELPLPSDDTMMDKYSIRRSASVLPSVTRDIHTPLRAKHDKKEKQASSGKKDEKKETRKESRGDSKKRSGSKKRSNRNDKAPLAVMTDGIQCDASHFSSSHPNTPKKGIEFDFDSYKSARDILEETLRRSDMYFQGLNSYCALPFEKSFSILDGDLNGLMAAVNKKLVYPFEMHNPFGLNGDANFAPSVQNDLSTFTMSTNSVDADNSHEGTLRRLFRLPFSLNDSRIDSHQWNLLALEQLVLLHRYISGFMTHPCLSSDSETTFRDFLLTNLGVIEHMVTRVRNFIQHFKNYSHATTREFEVMDILLTPRDTFVSTSPHVDIHMMDVRYRLMLMIDAWHKNDIPLLGTVLFDSTEFYDFLYRQIFLVKLSFVQKLARVVRRIPVIGADTDQRWIDAMDSVSPSNILDIKFQFPDNPKVDRISNKILLILCECVGHLNILRNVVEQRQWGEESVCDSNYMSARDQLIQVLNMTVQLDDLDNELMQSLGIKPESSEPFEFRKQSTSSSNLGNPFKMTSEELTNVRYRQASTSRLQTVGPSSTDAAIQNAPQIRVADASDHFCTAMSIFDDDEISLLKRVDTRRGCFGRCGSRRMRRRTDPDAIVNPYFILPVDVTELSGRWKLDDSVIMRLAVSYHQSFSSDFRYGDWSMNFATVEYAIYFISTGYLLNFMLYKERCMEYRSNICTLYHALLSTISMMTSDSLSKKPAADDVKCDRLDTDGLSEKCEKVKDVLAILQVPLNIAVLPKVLGDIDLYLQLDLSSASTSNIAALANQGAPEYSSLQMGSFIGSTNIRELLAASKMQFGGMQLNRASGKVHRLVIDSIRHNVPQLCFVKPSDSISLIEASQTEQMVLCILMLRVFVERSWGVLYQQLMDFTLEQGSDILMYMLSTFVLVNRLVFPNELTQCARDGAGPLDICSIFEVRERELNMDMILRRVIVENAKTVVDVAFAKIDQYKIDGIDDFSATVMECIVGTIREYMALSSVWDEFLPIGDFSSLFTNACIAFFKMHIRRQISRPLDICVVMAAAHKMRVLQREIETSRLVKLPTETQQDDLMHVLKFAFNQDGDSSRNLLSHEADLMEIIGLTELERKLASFREIINRSMKREDWVRLGSQYHTRAVVDLATVLNATFKATLDLKVPFGNLLMPLTSSLESTLNHYFTSITEGKVADQVNQALEAFQDATDVDEKLRKFSNNFDIERGLLQMGNMIYLGQYLSDVQDTLLQYCHRILTERCEDSDQLHKDLATDMYRDSSKFFMFELADLQGMKELSLVPASKRLIQRQCDWHVQTLAKFYSLRALRAVIARLHEPAATSRTIVSALVDSIRGLCTEFSKLGSSGRKAMEALFEIAFCCIAYVIRVAGCIPQEASLLKGDLQALQLLASEHQQDVSELLESAFKHIQ</sequence>
<protein>
    <submittedName>
        <fullName evidence="2">Uncharacterized protein</fullName>
    </submittedName>
</protein>
<reference evidence="2" key="2">
    <citation type="submission" date="2021-05" db="EMBL/GenBank/DDBJ databases">
        <authorList>
            <person name="Pain A."/>
        </authorList>
    </citation>
    <scope>NUCLEOTIDE SEQUENCE</scope>
    <source>
        <strain evidence="2">1802A</strain>
    </source>
</reference>
<feature type="compositionally biased region" description="Basic and acidic residues" evidence="1">
    <location>
        <begin position="608"/>
        <end position="635"/>
    </location>
</feature>
<feature type="region of interest" description="Disordered" evidence="1">
    <location>
        <begin position="541"/>
        <end position="578"/>
    </location>
</feature>
<evidence type="ECO:0000313" key="2">
    <source>
        <dbReference type="EMBL" id="KAK1938382.1"/>
    </source>
</evidence>
<dbReference type="Gene3D" id="1.20.1270.60">
    <property type="entry name" value="Arfaptin homology (AH) domain/BAR domain"/>
    <property type="match status" value="1"/>
</dbReference>
<accession>A0AAD9GH63</accession>
<proteinExistence type="predicted"/>
<dbReference type="InterPro" id="IPR027267">
    <property type="entry name" value="AH/BAR_dom_sf"/>
</dbReference>
<feature type="compositionally biased region" description="Polar residues" evidence="1">
    <location>
        <begin position="558"/>
        <end position="568"/>
    </location>
</feature>
<evidence type="ECO:0000313" key="3">
    <source>
        <dbReference type="Proteomes" id="UP001195914"/>
    </source>
</evidence>
<name>A0AAD9GH63_BABDI</name>
<evidence type="ECO:0000256" key="1">
    <source>
        <dbReference type="SAM" id="MobiDB-lite"/>
    </source>
</evidence>
<reference evidence="2" key="1">
    <citation type="journal article" date="2014" name="Nucleic Acids Res.">
        <title>The evolutionary dynamics of variant antigen genes in Babesia reveal a history of genomic innovation underlying host-parasite interaction.</title>
        <authorList>
            <person name="Jackson A.P."/>
            <person name="Otto T.D."/>
            <person name="Darby A."/>
            <person name="Ramaprasad A."/>
            <person name="Xia D."/>
            <person name="Echaide I.E."/>
            <person name="Farber M."/>
            <person name="Gahlot S."/>
            <person name="Gamble J."/>
            <person name="Gupta D."/>
            <person name="Gupta Y."/>
            <person name="Jackson L."/>
            <person name="Malandrin L."/>
            <person name="Malas T.B."/>
            <person name="Moussa E."/>
            <person name="Nair M."/>
            <person name="Reid A.J."/>
            <person name="Sanders M."/>
            <person name="Sharma J."/>
            <person name="Tracey A."/>
            <person name="Quail M.A."/>
            <person name="Weir W."/>
            <person name="Wastling J.M."/>
            <person name="Hall N."/>
            <person name="Willadsen P."/>
            <person name="Lingelbach K."/>
            <person name="Shiels B."/>
            <person name="Tait A."/>
            <person name="Berriman M."/>
            <person name="Allred D.R."/>
            <person name="Pain A."/>
        </authorList>
    </citation>
    <scope>NUCLEOTIDE SEQUENCE</scope>
    <source>
        <strain evidence="2">1802A</strain>
    </source>
</reference>